<dbReference type="Pfam" id="PF07859">
    <property type="entry name" value="Abhydrolase_3"/>
    <property type="match status" value="1"/>
</dbReference>
<dbReference type="Proteomes" id="UP000552836">
    <property type="component" value="Unassembled WGS sequence"/>
</dbReference>
<proteinExistence type="predicted"/>
<evidence type="ECO:0000259" key="2">
    <source>
        <dbReference type="Pfam" id="PF07859"/>
    </source>
</evidence>
<evidence type="ECO:0000256" key="1">
    <source>
        <dbReference type="ARBA" id="ARBA00022801"/>
    </source>
</evidence>
<organism evidence="4 5">
    <name type="scientific">Modestobacter marinus</name>
    <dbReference type="NCBI Taxonomy" id="477641"/>
    <lineage>
        <taxon>Bacteria</taxon>
        <taxon>Bacillati</taxon>
        <taxon>Actinomycetota</taxon>
        <taxon>Actinomycetes</taxon>
        <taxon>Geodermatophilales</taxon>
        <taxon>Geodermatophilaceae</taxon>
        <taxon>Modestobacter</taxon>
    </lineage>
</organism>
<keyword evidence="6" id="KW-1185">Reference proteome</keyword>
<protein>
    <submittedName>
        <fullName evidence="4">Acetyl esterase/lipase</fullName>
    </submittedName>
    <submittedName>
        <fullName evidence="3">Carboxylesterase</fullName>
    </submittedName>
</protein>
<feature type="domain" description="Alpha/beta hydrolase fold-3" evidence="2">
    <location>
        <begin position="72"/>
        <end position="276"/>
    </location>
</feature>
<reference evidence="6" key="2">
    <citation type="journal article" date="2019" name="Int. J. Syst. Evol. Microbiol.">
        <title>The Global Catalogue of Microorganisms (GCM) 10K type strain sequencing project: providing services to taxonomists for standard genome sequencing and annotation.</title>
        <authorList>
            <consortium name="The Broad Institute Genomics Platform"/>
            <consortium name="The Broad Institute Genome Sequencing Center for Infectious Disease"/>
            <person name="Wu L."/>
            <person name="Ma J."/>
        </authorList>
    </citation>
    <scope>NUCLEOTIDE SEQUENCE [LARGE SCALE GENOMIC DNA]</scope>
    <source>
        <strain evidence="6">CGMCC 4.5581</strain>
    </source>
</reference>
<dbReference type="InterPro" id="IPR029058">
    <property type="entry name" value="AB_hydrolase_fold"/>
</dbReference>
<dbReference type="EMBL" id="JAAMPA010000001">
    <property type="protein sequence ID" value="NIH68228.1"/>
    <property type="molecule type" value="Genomic_DNA"/>
</dbReference>
<dbReference type="InterPro" id="IPR050300">
    <property type="entry name" value="GDXG_lipolytic_enzyme"/>
</dbReference>
<dbReference type="RefSeq" id="WP_208382845.1">
    <property type="nucleotide sequence ID" value="NZ_BAABJU010000005.1"/>
</dbReference>
<reference evidence="4 5" key="3">
    <citation type="submission" date="2020-02" db="EMBL/GenBank/DDBJ databases">
        <title>Sequencing the genomes of 1000 actinobacteria strains.</title>
        <authorList>
            <person name="Klenk H.-P."/>
        </authorList>
    </citation>
    <scope>NUCLEOTIDE SEQUENCE [LARGE SCALE GENOMIC DNA]</scope>
    <source>
        <strain evidence="4 5">DSM 45201</strain>
    </source>
</reference>
<dbReference type="Proteomes" id="UP000648663">
    <property type="component" value="Unassembled WGS sequence"/>
</dbReference>
<dbReference type="GO" id="GO:0016787">
    <property type="term" value="F:hydrolase activity"/>
    <property type="evidence" value="ECO:0007669"/>
    <property type="project" value="UniProtKB-KW"/>
</dbReference>
<evidence type="ECO:0000313" key="6">
    <source>
        <dbReference type="Proteomes" id="UP000648663"/>
    </source>
</evidence>
<evidence type="ECO:0000313" key="4">
    <source>
        <dbReference type="EMBL" id="NIH68228.1"/>
    </source>
</evidence>
<name>A0A846LS45_9ACTN</name>
<reference evidence="3" key="1">
    <citation type="journal article" date="2014" name="Int. J. Syst. Evol. Microbiol.">
        <title>Complete genome of a new Firmicutes species belonging to the dominant human colonic microbiota ('Ruminococcus bicirculans') reveals two chromosomes and a selective capacity to utilize plant glucans.</title>
        <authorList>
            <consortium name="NISC Comparative Sequencing Program"/>
            <person name="Wegmann U."/>
            <person name="Louis P."/>
            <person name="Goesmann A."/>
            <person name="Henrissat B."/>
            <person name="Duncan S.H."/>
            <person name="Flint H.J."/>
        </authorList>
    </citation>
    <scope>NUCLEOTIDE SEQUENCE</scope>
    <source>
        <strain evidence="3">CGMCC 4.5581</strain>
    </source>
</reference>
<comment type="caution">
    <text evidence="4">The sequence shown here is derived from an EMBL/GenBank/DDBJ whole genome shotgun (WGS) entry which is preliminary data.</text>
</comment>
<evidence type="ECO:0000313" key="5">
    <source>
        <dbReference type="Proteomes" id="UP000552836"/>
    </source>
</evidence>
<accession>A0A846LS45</accession>
<evidence type="ECO:0000313" key="3">
    <source>
        <dbReference type="EMBL" id="GGL79413.1"/>
    </source>
</evidence>
<reference evidence="3" key="4">
    <citation type="submission" date="2024-05" db="EMBL/GenBank/DDBJ databases">
        <authorList>
            <person name="Sun Q."/>
            <person name="Zhou Y."/>
        </authorList>
    </citation>
    <scope>NUCLEOTIDE SEQUENCE</scope>
    <source>
        <strain evidence="3">CGMCC 4.5581</strain>
    </source>
</reference>
<dbReference type="PANTHER" id="PTHR48081">
    <property type="entry name" value="AB HYDROLASE SUPERFAMILY PROTEIN C4A8.06C"/>
    <property type="match status" value="1"/>
</dbReference>
<dbReference type="Gene3D" id="3.40.50.1820">
    <property type="entry name" value="alpha/beta hydrolase"/>
    <property type="match status" value="1"/>
</dbReference>
<dbReference type="AlphaFoldDB" id="A0A846LS45"/>
<dbReference type="SUPFAM" id="SSF53474">
    <property type="entry name" value="alpha/beta-Hydrolases"/>
    <property type="match status" value="1"/>
</dbReference>
<sequence>MNRPGTAVRRALADGLARLVQKAPGAARIDPDIAFAEIPGRTQELTIPTRHGELRATAYLPDGGSAGHGVYVNLHGGGFVLRHPEQDDPLCRYLAAEAGVTVLNVDYVPAPQSRFPGPVEQAYDLTVWAASPERPWHGSRLAVGGQSAGGALAAGAARLALEQGADHIALQVLLYPPLDLTVPARSKAAEGKETFLVRMGPVFDTVYCPDVARRADRLISPAAATDTADLTGIAPAVVVTAEKDILREEGVRYAERLAGAGALVEHLDLPGVGHGFNILNAPRDVVLAAYEGIARHTTRALS</sequence>
<gene>
    <name evidence="4" type="ORF">FB380_002674</name>
    <name evidence="3" type="ORF">GCM10011589_39430</name>
</gene>
<dbReference type="PANTHER" id="PTHR48081:SF8">
    <property type="entry name" value="ALPHA_BETA HYDROLASE FOLD-3 DOMAIN-CONTAINING PROTEIN-RELATED"/>
    <property type="match status" value="1"/>
</dbReference>
<dbReference type="EMBL" id="BMMI01000008">
    <property type="protein sequence ID" value="GGL79413.1"/>
    <property type="molecule type" value="Genomic_DNA"/>
</dbReference>
<dbReference type="InterPro" id="IPR013094">
    <property type="entry name" value="AB_hydrolase_3"/>
</dbReference>
<keyword evidence="1" id="KW-0378">Hydrolase</keyword>